<reference evidence="1" key="1">
    <citation type="journal article" date="2018" name="Genome Biol.">
        <title>SKESA: strategic k-mer extension for scrupulous assemblies.</title>
        <authorList>
            <person name="Souvorov A."/>
            <person name="Agarwala R."/>
            <person name="Lipman D.J."/>
        </authorList>
    </citation>
    <scope>NUCLEOTIDE SEQUENCE</scope>
    <source>
        <strain evidence="1">INSP 85</strain>
    </source>
</reference>
<feature type="non-terminal residue" evidence="1">
    <location>
        <position position="1"/>
    </location>
</feature>
<proteinExistence type="predicted"/>
<name>A0A731BRZ7_SALTM</name>
<gene>
    <name evidence="1" type="ORF">G4B68_004200</name>
</gene>
<protein>
    <submittedName>
        <fullName evidence="1">Signal transduction protein PmrD</fullName>
    </submittedName>
</protein>
<comment type="caution">
    <text evidence="1">The sequence shown here is derived from an EMBL/GenBank/DDBJ whole genome shotgun (WGS) entry which is preliminary data.</text>
</comment>
<reference evidence="1" key="2">
    <citation type="submission" date="2018-07" db="EMBL/GenBank/DDBJ databases">
        <authorList>
            <consortium name="NCBI Pathogen Detection Project"/>
        </authorList>
    </citation>
    <scope>NUCLEOTIDE SEQUENCE</scope>
    <source>
        <strain evidence="1">INSP 85</strain>
    </source>
</reference>
<accession>A0A731BRZ7</accession>
<sequence>IVDARCYSCDEWQRLTRKPS</sequence>
<evidence type="ECO:0000313" key="1">
    <source>
        <dbReference type="EMBL" id="HAE4284517.1"/>
    </source>
</evidence>
<dbReference type="AlphaFoldDB" id="A0A731BRZ7"/>
<dbReference type="EMBL" id="DAARWX010000055">
    <property type="protein sequence ID" value="HAE4284517.1"/>
    <property type="molecule type" value="Genomic_DNA"/>
</dbReference>
<organism evidence="1">
    <name type="scientific">Salmonella typhimurium</name>
    <dbReference type="NCBI Taxonomy" id="90371"/>
    <lineage>
        <taxon>Bacteria</taxon>
        <taxon>Pseudomonadati</taxon>
        <taxon>Pseudomonadota</taxon>
        <taxon>Gammaproteobacteria</taxon>
        <taxon>Enterobacterales</taxon>
        <taxon>Enterobacteriaceae</taxon>
        <taxon>Salmonella</taxon>
    </lineage>
</organism>